<proteinExistence type="predicted"/>
<gene>
    <name evidence="2" type="ORF">Godav_025825</name>
</gene>
<sequence length="272" mass="31573">MEADLENLNLEDEEEESILCEKNLIEDENEHQLCLVGKASTDCVIHFHSFKRTLVDLWHPLGGGLARQLGDFMRQLVQYDDALISRGERRYMQFRVKIDVRLALKRKKKLVLGQGREGYAYFRYERLTLFCFLCRKLGHGEGFCQIRKTIEIKEVSFGWNSSFRAPSRTELSSGSKWLRERVLNGPQRGSNPIRIELELRFKGDTNNNEVAQGDWTMGQGEFVLENNLVLIHEGKKRQRTRHEIVGKEENSSALIQLTKRSTTVTKRADRTQ</sequence>
<evidence type="ECO:0000259" key="1">
    <source>
        <dbReference type="Pfam" id="PF14392"/>
    </source>
</evidence>
<dbReference type="InterPro" id="IPR025836">
    <property type="entry name" value="Zn_knuckle_CX2CX4HX4C"/>
</dbReference>
<reference evidence="2 3" key="1">
    <citation type="journal article" date="2019" name="Genome Biol. Evol.">
        <title>Insights into the evolution of the New World diploid cottons (Gossypium, subgenus Houzingenia) based on genome sequencing.</title>
        <authorList>
            <person name="Grover C.E."/>
            <person name="Arick M.A. 2nd"/>
            <person name="Thrash A."/>
            <person name="Conover J.L."/>
            <person name="Sanders W.S."/>
            <person name="Peterson D.G."/>
            <person name="Frelichowski J.E."/>
            <person name="Scheffler J.A."/>
            <person name="Scheffler B.E."/>
            <person name="Wendel J.F."/>
        </authorList>
    </citation>
    <scope>NUCLEOTIDE SEQUENCE [LARGE SCALE GENOMIC DNA]</scope>
    <source>
        <strain evidence="2">27</strain>
        <tissue evidence="2">Leaf</tissue>
    </source>
</reference>
<dbReference type="AlphaFoldDB" id="A0A7J8TK22"/>
<name>A0A7J8TK22_GOSDV</name>
<dbReference type="Pfam" id="PF14392">
    <property type="entry name" value="zf-CCHC_4"/>
    <property type="match status" value="1"/>
</dbReference>
<protein>
    <recommendedName>
        <fullName evidence="1">Zinc knuckle CX2CX4HX4C domain-containing protein</fullName>
    </recommendedName>
</protein>
<accession>A0A7J8TK22</accession>
<evidence type="ECO:0000313" key="3">
    <source>
        <dbReference type="Proteomes" id="UP000593561"/>
    </source>
</evidence>
<feature type="domain" description="Zinc knuckle CX2CX4HX4C" evidence="1">
    <location>
        <begin position="98"/>
        <end position="145"/>
    </location>
</feature>
<evidence type="ECO:0000313" key="2">
    <source>
        <dbReference type="EMBL" id="MBA0638522.1"/>
    </source>
</evidence>
<comment type="caution">
    <text evidence="2">The sequence shown here is derived from an EMBL/GenBank/DDBJ whole genome shotgun (WGS) entry which is preliminary data.</text>
</comment>
<keyword evidence="3" id="KW-1185">Reference proteome</keyword>
<dbReference type="EMBL" id="JABFAC010250723">
    <property type="protein sequence ID" value="MBA0638522.1"/>
    <property type="molecule type" value="Genomic_DNA"/>
</dbReference>
<organism evidence="2 3">
    <name type="scientific">Gossypium davidsonii</name>
    <name type="common">Davidson's cotton</name>
    <name type="synonym">Gossypium klotzschianum subsp. davidsonii</name>
    <dbReference type="NCBI Taxonomy" id="34287"/>
    <lineage>
        <taxon>Eukaryota</taxon>
        <taxon>Viridiplantae</taxon>
        <taxon>Streptophyta</taxon>
        <taxon>Embryophyta</taxon>
        <taxon>Tracheophyta</taxon>
        <taxon>Spermatophyta</taxon>
        <taxon>Magnoliopsida</taxon>
        <taxon>eudicotyledons</taxon>
        <taxon>Gunneridae</taxon>
        <taxon>Pentapetalae</taxon>
        <taxon>rosids</taxon>
        <taxon>malvids</taxon>
        <taxon>Malvales</taxon>
        <taxon>Malvaceae</taxon>
        <taxon>Malvoideae</taxon>
        <taxon>Gossypium</taxon>
    </lineage>
</organism>
<dbReference type="Proteomes" id="UP000593561">
    <property type="component" value="Unassembled WGS sequence"/>
</dbReference>